<proteinExistence type="inferred from homology"/>
<dbReference type="SMART" id="SM00753">
    <property type="entry name" value="PAM"/>
    <property type="match status" value="1"/>
</dbReference>
<dbReference type="Pfam" id="PF25573">
    <property type="entry name" value="TPR_PSMD3_N"/>
    <property type="match status" value="1"/>
</dbReference>
<dbReference type="VEuPathDB" id="FungiDB:H257_03673"/>
<dbReference type="Proteomes" id="UP000284702">
    <property type="component" value="Unassembled WGS sequence"/>
</dbReference>
<feature type="region of interest" description="Disordered" evidence="3">
    <location>
        <begin position="779"/>
        <end position="807"/>
    </location>
</feature>
<dbReference type="InterPro" id="IPR057985">
    <property type="entry name" value="TPR_PSMD3_N"/>
</dbReference>
<accession>A0A425CVP6</accession>
<protein>
    <recommendedName>
        <fullName evidence="4">PCI domain-containing protein</fullName>
    </recommendedName>
</protein>
<dbReference type="Pfam" id="PF08375">
    <property type="entry name" value="Rpn3_C"/>
    <property type="match status" value="1"/>
</dbReference>
<keyword evidence="6" id="KW-1185">Reference proteome</keyword>
<dbReference type="InterPro" id="IPR050756">
    <property type="entry name" value="CSN3"/>
</dbReference>
<comment type="caution">
    <text evidence="5">The sequence shown here is derived from an EMBL/GenBank/DDBJ whole genome shotgun (WGS) entry which is preliminary data.</text>
</comment>
<feature type="compositionally biased region" description="Basic and acidic residues" evidence="3">
    <location>
        <begin position="779"/>
        <end position="798"/>
    </location>
</feature>
<evidence type="ECO:0000256" key="1">
    <source>
        <dbReference type="ARBA" id="ARBA00007912"/>
    </source>
</evidence>
<dbReference type="InterPro" id="IPR036390">
    <property type="entry name" value="WH_DNA-bd_sf"/>
</dbReference>
<dbReference type="GO" id="GO:0030234">
    <property type="term" value="F:enzyme regulator activity"/>
    <property type="evidence" value="ECO:0007669"/>
    <property type="project" value="InterPro"/>
</dbReference>
<evidence type="ECO:0000256" key="3">
    <source>
        <dbReference type="SAM" id="MobiDB-lite"/>
    </source>
</evidence>
<dbReference type="InterPro" id="IPR013586">
    <property type="entry name" value="PSMD3_C"/>
</dbReference>
<dbReference type="InterPro" id="IPR000717">
    <property type="entry name" value="PCI_dom"/>
</dbReference>
<dbReference type="AlphaFoldDB" id="A0A425CVP6"/>
<dbReference type="PANTHER" id="PTHR10758">
    <property type="entry name" value="26S PROTEASOME NON-ATPASE REGULATORY SUBUNIT 3/COP9 SIGNALOSOME COMPLEX SUBUNIT 3"/>
    <property type="match status" value="1"/>
</dbReference>
<keyword evidence="2" id="KW-0647">Proteasome</keyword>
<name>A0A425CVP6_APHAT</name>
<dbReference type="PANTHER" id="PTHR10758:SF2">
    <property type="entry name" value="26S PROTEASOME NON-ATPASE REGULATORY SUBUNIT 3"/>
    <property type="match status" value="1"/>
</dbReference>
<evidence type="ECO:0000313" key="6">
    <source>
        <dbReference type="Proteomes" id="UP000284702"/>
    </source>
</evidence>
<dbReference type="PROSITE" id="PS50250">
    <property type="entry name" value="PCI"/>
    <property type="match status" value="1"/>
</dbReference>
<comment type="similarity">
    <text evidence="1">Belongs to the proteasome subunit S3 family.</text>
</comment>
<sequence length="807" mass="92178">MGAGDRIRFVLFVRNRQTVVAAMDGKSRMDNAQSYGGGGGSMEALAQWKKYSLLQQQQHPQQRKGTSGDDIVDKYQSHLSSLNDETKAMGLRARRQLLPKHEQHARGWNLVRHVVEANTMRQSKYETVQHLVSHLQDVDVLDGRRRISTLREDIQASQGNEEGGSMMKSPTKLQQILQRLIVAVKDARDLVTYMEDVGLEPHTSELQRRLEDHDTMPPPACLARLDKIKHVRGYTKLVDLLDRQHSLNQLFQDSWYAFSSRKTIMGAEGRKVVTSTRNYVLESMQLLSLVWRQLRTAATSSVTKTGSMRNLHIMKRTEQFHGLLMAYDINIRNMSVLKKNLSVIEKAVNANQKEKLARVFRTTTAVRRGLSAVELKRAIAEVLAEDNESRSLLIKYVSLVKPDESDDVDMNAGETDPVVNDVEKDDHLDRSDLIEVEIYLSLLVISKLFKAQLGRESQALTDAVRVRSAQFNRRSLDIFASRALTYYAYAHERFGNNYAGIRPVLLAAHRTACLRSDEIGQSTLLNLLLRNYLHENLYDQAFKLVSKTTFPEAVSNNQFVRYLYYVGKIHAVQLDYTDSYTKLMQSIRKAPQNTAVGFRRTVHKLAIIVQLLMGEVPERSIFNQDEFQVALEPYLKLTNAVRLGNLEDFTTVLTHHAETFKTDKTYTLILRLRHNVIKTGLRKINTSYSKIRFTDICAKLALDTPQNAEFVVAKAIKDGVIDAVIDHKNGWMQSKETVDVYVTNEPQQAFHKRITFCLDVHNEAVKAMRYPPGAYKKDLESAEERLEREKQEEELAKEIEDELDDGI</sequence>
<dbReference type="SUPFAM" id="SSF46785">
    <property type="entry name" value="Winged helix' DNA-binding domain"/>
    <property type="match status" value="1"/>
</dbReference>
<reference evidence="5" key="1">
    <citation type="submission" date="2018-07" db="EMBL/GenBank/DDBJ databases">
        <title>Annotation of Aphanomyces astaci genome assembly.</title>
        <authorList>
            <person name="Studholme D.J."/>
        </authorList>
    </citation>
    <scope>NUCLEOTIDE SEQUENCE [LARGE SCALE GENOMIC DNA]</scope>
    <source>
        <strain evidence="5">Pc</strain>
    </source>
</reference>
<evidence type="ECO:0000256" key="2">
    <source>
        <dbReference type="ARBA" id="ARBA00022942"/>
    </source>
</evidence>
<dbReference type="GO" id="GO:0042176">
    <property type="term" value="P:regulation of protein catabolic process"/>
    <property type="evidence" value="ECO:0007669"/>
    <property type="project" value="InterPro"/>
</dbReference>
<feature type="domain" description="PCI" evidence="4">
    <location>
        <begin position="560"/>
        <end position="739"/>
    </location>
</feature>
<dbReference type="EMBL" id="MZMZ02003646">
    <property type="protein sequence ID" value="RQM21143.1"/>
    <property type="molecule type" value="Genomic_DNA"/>
</dbReference>
<evidence type="ECO:0000259" key="4">
    <source>
        <dbReference type="PROSITE" id="PS50250"/>
    </source>
</evidence>
<gene>
    <name evidence="5" type="ORF">B5M09_002433</name>
</gene>
<dbReference type="GO" id="GO:0008541">
    <property type="term" value="C:proteasome regulatory particle, lid subcomplex"/>
    <property type="evidence" value="ECO:0007669"/>
    <property type="project" value="TreeGrafter"/>
</dbReference>
<dbReference type="Pfam" id="PF01399">
    <property type="entry name" value="PCI"/>
    <property type="match status" value="1"/>
</dbReference>
<evidence type="ECO:0000313" key="5">
    <source>
        <dbReference type="EMBL" id="RQM21143.1"/>
    </source>
</evidence>
<organism evidence="5 6">
    <name type="scientific">Aphanomyces astaci</name>
    <name type="common">Crayfish plague agent</name>
    <dbReference type="NCBI Taxonomy" id="112090"/>
    <lineage>
        <taxon>Eukaryota</taxon>
        <taxon>Sar</taxon>
        <taxon>Stramenopiles</taxon>
        <taxon>Oomycota</taxon>
        <taxon>Saprolegniomycetes</taxon>
        <taxon>Saprolegniales</taxon>
        <taxon>Verrucalvaceae</taxon>
        <taxon>Aphanomyces</taxon>
    </lineage>
</organism>
<dbReference type="GO" id="GO:0006511">
    <property type="term" value="P:ubiquitin-dependent protein catabolic process"/>
    <property type="evidence" value="ECO:0007669"/>
    <property type="project" value="TreeGrafter"/>
</dbReference>
<dbReference type="SMART" id="SM00088">
    <property type="entry name" value="PINT"/>
    <property type="match status" value="1"/>
</dbReference>